<keyword evidence="1" id="KW-1133">Transmembrane helix</keyword>
<evidence type="ECO:0000313" key="3">
    <source>
        <dbReference type="EMBL" id="SFV30875.1"/>
    </source>
</evidence>
<dbReference type="OrthoDB" id="7818056at2"/>
<dbReference type="EMBL" id="FPCK01000001">
    <property type="protein sequence ID" value="SFV30875.1"/>
    <property type="molecule type" value="Genomic_DNA"/>
</dbReference>
<dbReference type="Gene3D" id="1.10.3730.20">
    <property type="match status" value="1"/>
</dbReference>
<feature type="transmembrane region" description="Helical" evidence="1">
    <location>
        <begin position="188"/>
        <end position="210"/>
    </location>
</feature>
<keyword evidence="1" id="KW-0812">Transmembrane</keyword>
<proteinExistence type="predicted"/>
<feature type="transmembrane region" description="Helical" evidence="1">
    <location>
        <begin position="158"/>
        <end position="176"/>
    </location>
</feature>
<sequence>MSPVDSSLSVVRKMPVGVILAFIAYASFSISDALIKATGPALSVFEIAFFTTTFSIIPTMLTKRGERWRDIYRLHHPYLVHLRCATAITGTACVMYAFTHIPFADVYAIGFTTPLFVTLLSVLVLREVVAVQRWVLLFVSFLGVILVIRPGLRELELGHYVIMAGACLGAVTTTILRHVAPKERRVSLIGLQVLYSGIFNGILMIPSFVLPTLEQLALLLGIGLLGGVGGLLLIQASKQTPASLIAPVQYSQLIWAILFGAMFFGEYPDWVSILGMLIVVGAGLLNVLSERRPIRWKPRVFFFRIGE</sequence>
<dbReference type="InterPro" id="IPR000620">
    <property type="entry name" value="EamA_dom"/>
</dbReference>
<keyword evidence="4" id="KW-1185">Reference proteome</keyword>
<dbReference type="GO" id="GO:0016020">
    <property type="term" value="C:membrane"/>
    <property type="evidence" value="ECO:0007669"/>
    <property type="project" value="InterPro"/>
</dbReference>
<organism evidence="3 4">
    <name type="scientific">Devosia crocina</name>
    <dbReference type="NCBI Taxonomy" id="429728"/>
    <lineage>
        <taxon>Bacteria</taxon>
        <taxon>Pseudomonadati</taxon>
        <taxon>Pseudomonadota</taxon>
        <taxon>Alphaproteobacteria</taxon>
        <taxon>Hyphomicrobiales</taxon>
        <taxon>Devosiaceae</taxon>
        <taxon>Devosia</taxon>
    </lineage>
</organism>
<feature type="transmembrane region" description="Helical" evidence="1">
    <location>
        <begin position="82"/>
        <end position="101"/>
    </location>
</feature>
<feature type="transmembrane region" description="Helical" evidence="1">
    <location>
        <begin position="246"/>
        <end position="264"/>
    </location>
</feature>
<name>A0A1I7N899_9HYPH</name>
<dbReference type="STRING" id="429728.SAMN05216456_1158"/>
<feature type="domain" description="EamA" evidence="2">
    <location>
        <begin position="17"/>
        <end position="148"/>
    </location>
</feature>
<dbReference type="PANTHER" id="PTHR22911">
    <property type="entry name" value="ACYL-MALONYL CONDENSING ENZYME-RELATED"/>
    <property type="match status" value="1"/>
</dbReference>
<evidence type="ECO:0000259" key="2">
    <source>
        <dbReference type="Pfam" id="PF00892"/>
    </source>
</evidence>
<feature type="transmembrane region" description="Helical" evidence="1">
    <location>
        <begin position="107"/>
        <end position="125"/>
    </location>
</feature>
<feature type="domain" description="EamA" evidence="2">
    <location>
        <begin position="158"/>
        <end position="285"/>
    </location>
</feature>
<gene>
    <name evidence="3" type="ORF">SAMN05216456_1158</name>
</gene>
<keyword evidence="1" id="KW-0472">Membrane</keyword>
<feature type="transmembrane region" description="Helical" evidence="1">
    <location>
        <begin position="41"/>
        <end position="61"/>
    </location>
</feature>
<dbReference type="SUPFAM" id="SSF103481">
    <property type="entry name" value="Multidrug resistance efflux transporter EmrE"/>
    <property type="match status" value="2"/>
</dbReference>
<evidence type="ECO:0000313" key="4">
    <source>
        <dbReference type="Proteomes" id="UP000199074"/>
    </source>
</evidence>
<feature type="transmembrane region" description="Helical" evidence="1">
    <location>
        <begin position="216"/>
        <end position="234"/>
    </location>
</feature>
<accession>A0A1I7N899</accession>
<reference evidence="3 4" key="1">
    <citation type="submission" date="2016-10" db="EMBL/GenBank/DDBJ databases">
        <authorList>
            <person name="de Groot N.N."/>
        </authorList>
    </citation>
    <scope>NUCLEOTIDE SEQUENCE [LARGE SCALE GENOMIC DNA]</scope>
    <source>
        <strain evidence="3 4">IPL20</strain>
    </source>
</reference>
<feature type="transmembrane region" description="Helical" evidence="1">
    <location>
        <begin position="134"/>
        <end position="152"/>
    </location>
</feature>
<dbReference type="InterPro" id="IPR037185">
    <property type="entry name" value="EmrE-like"/>
</dbReference>
<feature type="transmembrane region" description="Helical" evidence="1">
    <location>
        <begin position="16"/>
        <end position="35"/>
    </location>
</feature>
<dbReference type="AlphaFoldDB" id="A0A1I7N899"/>
<dbReference type="Proteomes" id="UP000199074">
    <property type="component" value="Unassembled WGS sequence"/>
</dbReference>
<evidence type="ECO:0000256" key="1">
    <source>
        <dbReference type="SAM" id="Phobius"/>
    </source>
</evidence>
<dbReference type="PANTHER" id="PTHR22911:SF135">
    <property type="entry name" value="BLR4310 PROTEIN"/>
    <property type="match status" value="1"/>
</dbReference>
<dbReference type="Pfam" id="PF00892">
    <property type="entry name" value="EamA"/>
    <property type="match status" value="2"/>
</dbReference>
<protein>
    <submittedName>
        <fullName evidence="3">Permease of the drug/metabolite transporter (DMT) superfamily</fullName>
    </submittedName>
</protein>
<feature type="transmembrane region" description="Helical" evidence="1">
    <location>
        <begin position="270"/>
        <end position="289"/>
    </location>
</feature>